<evidence type="ECO:0000256" key="1">
    <source>
        <dbReference type="SAM" id="MobiDB-lite"/>
    </source>
</evidence>
<protein>
    <submittedName>
        <fullName evidence="2">Uncharacterized protein</fullName>
    </submittedName>
</protein>
<feature type="compositionally biased region" description="Pro residues" evidence="1">
    <location>
        <begin position="741"/>
        <end position="750"/>
    </location>
</feature>
<feature type="compositionally biased region" description="Basic residues" evidence="1">
    <location>
        <begin position="716"/>
        <end position="727"/>
    </location>
</feature>
<feature type="region of interest" description="Disordered" evidence="1">
    <location>
        <begin position="684"/>
        <end position="798"/>
    </location>
</feature>
<reference evidence="2 3" key="1">
    <citation type="submission" date="2015-06" db="EMBL/GenBank/DDBJ databases">
        <title>Draft genome of the ant-associated black yeast Phialophora attae CBS 131958.</title>
        <authorList>
            <person name="Moreno L.F."/>
            <person name="Stielow B.J."/>
            <person name="de Hoog S."/>
            <person name="Vicente V.A."/>
            <person name="Weiss V.A."/>
            <person name="de Vries M."/>
            <person name="Cruz L.M."/>
            <person name="Souza E.M."/>
        </authorList>
    </citation>
    <scope>NUCLEOTIDE SEQUENCE [LARGE SCALE GENOMIC DNA]</scope>
    <source>
        <strain evidence="2 3">CBS 131958</strain>
    </source>
</reference>
<feature type="compositionally biased region" description="Gly residues" evidence="1">
    <location>
        <begin position="848"/>
        <end position="861"/>
    </location>
</feature>
<feature type="compositionally biased region" description="Low complexity" evidence="1">
    <location>
        <begin position="779"/>
        <end position="790"/>
    </location>
</feature>
<proteinExistence type="predicted"/>
<dbReference type="GeneID" id="28734713"/>
<organism evidence="2 3">
    <name type="scientific">Cyphellophora attinorum</name>
    <dbReference type="NCBI Taxonomy" id="1664694"/>
    <lineage>
        <taxon>Eukaryota</taxon>
        <taxon>Fungi</taxon>
        <taxon>Dikarya</taxon>
        <taxon>Ascomycota</taxon>
        <taxon>Pezizomycotina</taxon>
        <taxon>Eurotiomycetes</taxon>
        <taxon>Chaetothyriomycetidae</taxon>
        <taxon>Chaetothyriales</taxon>
        <taxon>Cyphellophoraceae</taxon>
        <taxon>Cyphellophora</taxon>
    </lineage>
</organism>
<gene>
    <name evidence="2" type="ORF">AB675_2830</name>
</gene>
<dbReference type="STRING" id="1664694.A0A0N0NRI8"/>
<feature type="region of interest" description="Disordered" evidence="1">
    <location>
        <begin position="810"/>
        <end position="871"/>
    </location>
</feature>
<feature type="compositionally biased region" description="Pro residues" evidence="1">
    <location>
        <begin position="698"/>
        <end position="711"/>
    </location>
</feature>
<accession>A0A0N0NRI8</accession>
<dbReference type="EMBL" id="LFJN01000002">
    <property type="protein sequence ID" value="KPI44899.1"/>
    <property type="molecule type" value="Genomic_DNA"/>
</dbReference>
<dbReference type="RefSeq" id="XP_018004862.1">
    <property type="nucleotide sequence ID" value="XM_018142833.1"/>
</dbReference>
<dbReference type="Proteomes" id="UP000038010">
    <property type="component" value="Unassembled WGS sequence"/>
</dbReference>
<sequence>MAELYLQGQRFAGHNRAPRLLANTYSSRSRDNSSAPTSIALIKKQRVLSDELASFISLQHLSITDPNILQDFYLQIAEALIAQPSLPTKLLAKKRPSKAFYHKRSVPYSAGRNSHHAFRKQNVICQRLSQDGMILSQAGPGEESGSSSPLSSAQSFVSAESTFRELIETPLDKAIDVFHPAYQFPTSDLRETGRTTLEDVLNSHDGYRPLQERINRRLDRSLTAGRKRSIQDLYPWPPPKRQKLKEKPRKLTLDEYAKRPAANDDPDAMYEGYIEPLSPEDYVQLVEHEYQTGKPDYPPQYTFLYKDLRHWPDTHQINKDRSLNPKIAKFEYHADGITRSPGPSNRRGKGKGRGRSNLGPRGNGKGDRQPDEAPNNEPEPENDRPQSSGDYVKALMDRQKQLKKFFNHVYQQQADILTDLSTRDINRLLRKPDHHREQTQYDAIVRNLTAQRTEREALFHKEFEAKRQLLEKQRDNAIEVDEMQYLNHINKASDDARTVDDADEDYFPNYNHSNIERPRGYNSLAISDEKAFYQHLQAVDEEALKDVLEEDLFQPMRDSLAKENAERKAEEARKKTQTLPALTHEAIQELKKIRGYLIPRPLKNTRRNDEEGNVHGEDENQAWALSILADISEWTAVRSEEKREPTYRYIPLAPGDMYPPYALNMHPTPGADRRRLEQNIRTIARERADGPFKRGTPVPAPYSRPNPPPPIDTNTGRRRPYARHRRPPIAPAPSRRQSMQMPPPPLPPSATTPRSAVSTPGGSDRRFIFQQPKGMAGSPLQPQQQQHQQDPPAPQQPAIVGVKSTIPVQFINNTPDSTRQKAAKKAEKKRVEEEERKKREEERDVNGVMGGDGRGNSGGLGRVLMPRPGGF</sequence>
<feature type="region of interest" description="Disordered" evidence="1">
    <location>
        <begin position="332"/>
        <end position="389"/>
    </location>
</feature>
<evidence type="ECO:0000313" key="2">
    <source>
        <dbReference type="EMBL" id="KPI44899.1"/>
    </source>
</evidence>
<evidence type="ECO:0000313" key="3">
    <source>
        <dbReference type="Proteomes" id="UP000038010"/>
    </source>
</evidence>
<feature type="compositionally biased region" description="Basic and acidic residues" evidence="1">
    <location>
        <begin position="829"/>
        <end position="845"/>
    </location>
</feature>
<dbReference type="AlphaFoldDB" id="A0A0N0NRI8"/>
<keyword evidence="3" id="KW-1185">Reference proteome</keyword>
<comment type="caution">
    <text evidence="2">The sequence shown here is derived from an EMBL/GenBank/DDBJ whole genome shotgun (WGS) entry which is preliminary data.</text>
</comment>
<dbReference type="VEuPathDB" id="FungiDB:AB675_2830"/>
<dbReference type="OrthoDB" id="4188028at2759"/>
<name>A0A0N0NRI8_9EURO</name>